<keyword evidence="3" id="KW-0378">Hydrolase</keyword>
<comment type="similarity">
    <text evidence="1">Belongs to the peptidase S8 family. Furin subfamily.</text>
</comment>
<feature type="domain" description="P/Homo B" evidence="4">
    <location>
        <begin position="1"/>
        <end position="45"/>
    </location>
</feature>
<evidence type="ECO:0000313" key="7">
    <source>
        <dbReference type="WBParaSite" id="GPUH_0002211501-mRNA-1"/>
    </source>
</evidence>
<dbReference type="Proteomes" id="UP000271098">
    <property type="component" value="Unassembled WGS sequence"/>
</dbReference>
<dbReference type="InterPro" id="IPR008979">
    <property type="entry name" value="Galactose-bd-like_sf"/>
</dbReference>
<dbReference type="Gene3D" id="2.60.120.260">
    <property type="entry name" value="Galactose-binding domain-like"/>
    <property type="match status" value="1"/>
</dbReference>
<organism evidence="7">
    <name type="scientific">Gongylonema pulchrum</name>
    <dbReference type="NCBI Taxonomy" id="637853"/>
    <lineage>
        <taxon>Eukaryota</taxon>
        <taxon>Metazoa</taxon>
        <taxon>Ecdysozoa</taxon>
        <taxon>Nematoda</taxon>
        <taxon>Chromadorea</taxon>
        <taxon>Rhabditida</taxon>
        <taxon>Spirurina</taxon>
        <taxon>Spiruromorpha</taxon>
        <taxon>Spiruroidea</taxon>
        <taxon>Gongylonematidae</taxon>
        <taxon>Gongylonema</taxon>
    </lineage>
</organism>
<accession>A0A183EM97</accession>
<evidence type="ECO:0000256" key="2">
    <source>
        <dbReference type="ARBA" id="ARBA00022670"/>
    </source>
</evidence>
<evidence type="ECO:0000256" key="1">
    <source>
        <dbReference type="ARBA" id="ARBA00005325"/>
    </source>
</evidence>
<dbReference type="EMBL" id="UYRT01094207">
    <property type="protein sequence ID" value="VDN39449.1"/>
    <property type="molecule type" value="Genomic_DNA"/>
</dbReference>
<protein>
    <submittedName>
        <fullName evidence="7">P/Homo B domain-containing protein</fullName>
    </submittedName>
</protein>
<dbReference type="GO" id="GO:0004252">
    <property type="term" value="F:serine-type endopeptidase activity"/>
    <property type="evidence" value="ECO:0007669"/>
    <property type="project" value="InterPro"/>
</dbReference>
<reference evidence="7" key="1">
    <citation type="submission" date="2016-06" db="UniProtKB">
        <authorList>
            <consortium name="WormBaseParasite"/>
        </authorList>
    </citation>
    <scope>IDENTIFICATION</scope>
</reference>
<evidence type="ECO:0000259" key="4">
    <source>
        <dbReference type="PROSITE" id="PS51829"/>
    </source>
</evidence>
<dbReference type="OrthoDB" id="300641at2759"/>
<evidence type="ECO:0000313" key="6">
    <source>
        <dbReference type="Proteomes" id="UP000271098"/>
    </source>
</evidence>
<dbReference type="AlphaFoldDB" id="A0A183EM97"/>
<dbReference type="GO" id="GO:0006508">
    <property type="term" value="P:proteolysis"/>
    <property type="evidence" value="ECO:0007669"/>
    <property type="project" value="UniProtKB-KW"/>
</dbReference>
<evidence type="ECO:0000256" key="3">
    <source>
        <dbReference type="ARBA" id="ARBA00022801"/>
    </source>
</evidence>
<dbReference type="InterPro" id="IPR002884">
    <property type="entry name" value="P_dom"/>
</dbReference>
<name>A0A183EM97_9BILA</name>
<gene>
    <name evidence="5" type="ORF">GPUH_LOCUS22088</name>
</gene>
<sequence length="78" mass="8840">MSVHTWGENPRGIWQLHVEDKSMTNKAMTGIVNNITLIIYGTAVEPLHYKTGRRYRMKNATSSDAMDVGAKNICNFRV</sequence>
<keyword evidence="6" id="KW-1185">Reference proteome</keyword>
<reference evidence="5 6" key="2">
    <citation type="submission" date="2018-11" db="EMBL/GenBank/DDBJ databases">
        <authorList>
            <consortium name="Pathogen Informatics"/>
        </authorList>
    </citation>
    <scope>NUCLEOTIDE SEQUENCE [LARGE SCALE GENOMIC DNA]</scope>
</reference>
<proteinExistence type="inferred from homology"/>
<evidence type="ECO:0000313" key="5">
    <source>
        <dbReference type="EMBL" id="VDN39449.1"/>
    </source>
</evidence>
<keyword evidence="2" id="KW-0645">Protease</keyword>
<dbReference type="Pfam" id="PF01483">
    <property type="entry name" value="P_proprotein"/>
    <property type="match status" value="1"/>
</dbReference>
<dbReference type="PROSITE" id="PS51829">
    <property type="entry name" value="P_HOMO_B"/>
    <property type="match status" value="1"/>
</dbReference>
<dbReference type="SUPFAM" id="SSF49785">
    <property type="entry name" value="Galactose-binding domain-like"/>
    <property type="match status" value="1"/>
</dbReference>
<dbReference type="WBParaSite" id="GPUH_0002211501-mRNA-1">
    <property type="protein sequence ID" value="GPUH_0002211501-mRNA-1"/>
    <property type="gene ID" value="GPUH_0002211501"/>
</dbReference>